<dbReference type="InterPro" id="IPR054189">
    <property type="entry name" value="DUF6894"/>
</dbReference>
<evidence type="ECO:0000259" key="1">
    <source>
        <dbReference type="Pfam" id="PF21834"/>
    </source>
</evidence>
<evidence type="ECO:0000313" key="3">
    <source>
        <dbReference type="Proteomes" id="UP000560131"/>
    </source>
</evidence>
<gene>
    <name evidence="2" type="ORF">FHS97_002850</name>
</gene>
<evidence type="ECO:0000313" key="2">
    <source>
        <dbReference type="EMBL" id="MBB5726902.1"/>
    </source>
</evidence>
<reference evidence="2 3" key="1">
    <citation type="submission" date="2020-08" db="EMBL/GenBank/DDBJ databases">
        <title>Genomic Encyclopedia of Type Strains, Phase IV (KMG-IV): sequencing the most valuable type-strain genomes for metagenomic binning, comparative biology and taxonomic classification.</title>
        <authorList>
            <person name="Goeker M."/>
        </authorList>
    </citation>
    <scope>NUCLEOTIDE SEQUENCE [LARGE SCALE GENOMIC DNA]</scope>
    <source>
        <strain evidence="2 3">DSM 101535</strain>
    </source>
</reference>
<feature type="domain" description="DUF6894" evidence="1">
    <location>
        <begin position="20"/>
        <end position="74"/>
    </location>
</feature>
<dbReference type="Proteomes" id="UP000560131">
    <property type="component" value="Unassembled WGS sequence"/>
</dbReference>
<organism evidence="2 3">
    <name type="scientific">Sphingomonas endophytica</name>
    <dbReference type="NCBI Taxonomy" id="869719"/>
    <lineage>
        <taxon>Bacteria</taxon>
        <taxon>Pseudomonadati</taxon>
        <taxon>Pseudomonadota</taxon>
        <taxon>Alphaproteobacteria</taxon>
        <taxon>Sphingomonadales</taxon>
        <taxon>Sphingomonadaceae</taxon>
        <taxon>Sphingomonas</taxon>
    </lineage>
</organism>
<name>A0ABR6N803_9SPHN</name>
<dbReference type="RefSeq" id="WP_344689979.1">
    <property type="nucleotide sequence ID" value="NZ_BAABAR010000005.1"/>
</dbReference>
<sequence>MTRRRAGMPQFTIIFAGRESERTTVDCADLPAARNQAVQQLGRYLADHPHYAEEGHWRVTVEDDVGRAAATVIVATVTPRQSGQPE</sequence>
<accession>A0ABR6N803</accession>
<proteinExistence type="predicted"/>
<comment type="caution">
    <text evidence="2">The sequence shown here is derived from an EMBL/GenBank/DDBJ whole genome shotgun (WGS) entry which is preliminary data.</text>
</comment>
<protein>
    <recommendedName>
        <fullName evidence="1">DUF6894 domain-containing protein</fullName>
    </recommendedName>
</protein>
<dbReference type="EMBL" id="JACIJN010000009">
    <property type="protein sequence ID" value="MBB5726902.1"/>
    <property type="molecule type" value="Genomic_DNA"/>
</dbReference>
<keyword evidence="3" id="KW-1185">Reference proteome</keyword>
<dbReference type="Pfam" id="PF21834">
    <property type="entry name" value="DUF6894"/>
    <property type="match status" value="1"/>
</dbReference>